<feature type="compositionally biased region" description="Basic and acidic residues" evidence="1">
    <location>
        <begin position="169"/>
        <end position="194"/>
    </location>
</feature>
<dbReference type="AlphaFoldDB" id="M1DC83"/>
<dbReference type="HOGENOM" id="CLU_028647_0_1_1"/>
<protein>
    <recommendedName>
        <fullName evidence="4">Integrase core domain containing protein</fullName>
    </recommendedName>
</protein>
<evidence type="ECO:0000313" key="3">
    <source>
        <dbReference type="Proteomes" id="UP000011115"/>
    </source>
</evidence>
<dbReference type="Gramene" id="PGSC0003DMT400086656">
    <property type="protein sequence ID" value="PGSC0003DMT400086656"/>
    <property type="gene ID" value="PGSC0003DMG400036227"/>
</dbReference>
<dbReference type="PaxDb" id="4113-PGSC0003DMT400086656"/>
<evidence type="ECO:0008006" key="4">
    <source>
        <dbReference type="Google" id="ProtNLM"/>
    </source>
</evidence>
<reference evidence="2" key="2">
    <citation type="submission" date="2015-06" db="UniProtKB">
        <authorList>
            <consortium name="EnsemblPlants"/>
        </authorList>
    </citation>
    <scope>IDENTIFICATION</scope>
    <source>
        <strain evidence="2">DM1-3 516 R44</strain>
    </source>
</reference>
<name>M1DC83_SOLTU</name>
<evidence type="ECO:0000313" key="2">
    <source>
        <dbReference type="EnsemblPlants" id="PGSC0003DMT400086656"/>
    </source>
</evidence>
<feature type="region of interest" description="Disordered" evidence="1">
    <location>
        <begin position="150"/>
        <end position="223"/>
    </location>
</feature>
<organism evidence="2 3">
    <name type="scientific">Solanum tuberosum</name>
    <name type="common">Potato</name>
    <dbReference type="NCBI Taxonomy" id="4113"/>
    <lineage>
        <taxon>Eukaryota</taxon>
        <taxon>Viridiplantae</taxon>
        <taxon>Streptophyta</taxon>
        <taxon>Embryophyta</taxon>
        <taxon>Tracheophyta</taxon>
        <taxon>Spermatophyta</taxon>
        <taxon>Magnoliopsida</taxon>
        <taxon>eudicotyledons</taxon>
        <taxon>Gunneridae</taxon>
        <taxon>Pentapetalae</taxon>
        <taxon>asterids</taxon>
        <taxon>lamiids</taxon>
        <taxon>Solanales</taxon>
        <taxon>Solanaceae</taxon>
        <taxon>Solanoideae</taxon>
        <taxon>Solaneae</taxon>
        <taxon>Solanum</taxon>
    </lineage>
</organism>
<dbReference type="EnsemblPlants" id="PGSC0003DMT400086656">
    <property type="protein sequence ID" value="PGSC0003DMT400086656"/>
    <property type="gene ID" value="PGSC0003DMG400036227"/>
</dbReference>
<dbReference type="InParanoid" id="M1DC83"/>
<accession>M1DC83</accession>
<keyword evidence="3" id="KW-1185">Reference proteome</keyword>
<proteinExistence type="predicted"/>
<reference evidence="3" key="1">
    <citation type="journal article" date="2011" name="Nature">
        <title>Genome sequence and analysis of the tuber crop potato.</title>
        <authorList>
            <consortium name="The Potato Genome Sequencing Consortium"/>
        </authorList>
    </citation>
    <scope>NUCLEOTIDE SEQUENCE [LARGE SCALE GENOMIC DNA]</scope>
    <source>
        <strain evidence="3">cv. DM1-3 516 R44</strain>
    </source>
</reference>
<evidence type="ECO:0000256" key="1">
    <source>
        <dbReference type="SAM" id="MobiDB-lite"/>
    </source>
</evidence>
<sequence length="223" mass="24077">MLIAEIHERAFKFTATLPFPCLIFQLYGDVVVPVWHCDRLLQETKTLHIGLIRDEANVVSPHKEPQVEVLPLGDDLVADVEKMQVDDPAPPATTADSQKPAPTIDLSTFHADLASLRADLDSLLSPPDSAPEATPTEGVETVVIYALFGNSMPPPDSSRAAGKWPRSSRTSDDAKAYRLRNKEQQQTEEARRASIVDGVDGSATNGVLSFDPAGTGKPNPLAS</sequence>
<dbReference type="Proteomes" id="UP000011115">
    <property type="component" value="Unassembled WGS sequence"/>
</dbReference>